<dbReference type="EMBL" id="JBBNAG010000001">
    <property type="protein sequence ID" value="KAK9165372.1"/>
    <property type="molecule type" value="Genomic_DNA"/>
</dbReference>
<evidence type="ECO:0000313" key="1">
    <source>
        <dbReference type="EMBL" id="KAK9165372.1"/>
    </source>
</evidence>
<dbReference type="Proteomes" id="UP001419268">
    <property type="component" value="Unassembled WGS sequence"/>
</dbReference>
<keyword evidence="2" id="KW-1185">Reference proteome</keyword>
<name>A0AAP0L6B0_9MAGN</name>
<protein>
    <submittedName>
        <fullName evidence="1">Uncharacterized protein</fullName>
    </submittedName>
</protein>
<proteinExistence type="predicted"/>
<accession>A0AAP0L6B0</accession>
<organism evidence="1 2">
    <name type="scientific">Stephania cephalantha</name>
    <dbReference type="NCBI Taxonomy" id="152367"/>
    <lineage>
        <taxon>Eukaryota</taxon>
        <taxon>Viridiplantae</taxon>
        <taxon>Streptophyta</taxon>
        <taxon>Embryophyta</taxon>
        <taxon>Tracheophyta</taxon>
        <taxon>Spermatophyta</taxon>
        <taxon>Magnoliopsida</taxon>
        <taxon>Ranunculales</taxon>
        <taxon>Menispermaceae</taxon>
        <taxon>Menispermoideae</taxon>
        <taxon>Cissampelideae</taxon>
        <taxon>Stephania</taxon>
    </lineage>
</organism>
<gene>
    <name evidence="1" type="ORF">Scep_000563</name>
</gene>
<sequence>MEMKERFVIVVVAIVLGSSITRGVKLRNETVAAVAEDDRLNDNDNANAADKKQAALQQLQEVVVVVDGGGGRKLGCTL</sequence>
<comment type="caution">
    <text evidence="1">The sequence shown here is derived from an EMBL/GenBank/DDBJ whole genome shotgun (WGS) entry which is preliminary data.</text>
</comment>
<reference evidence="1 2" key="1">
    <citation type="submission" date="2024-01" db="EMBL/GenBank/DDBJ databases">
        <title>Genome assemblies of Stephania.</title>
        <authorList>
            <person name="Yang L."/>
        </authorList>
    </citation>
    <scope>NUCLEOTIDE SEQUENCE [LARGE SCALE GENOMIC DNA]</scope>
    <source>
        <strain evidence="1">JXDWG</strain>
        <tissue evidence="1">Leaf</tissue>
    </source>
</reference>
<evidence type="ECO:0000313" key="2">
    <source>
        <dbReference type="Proteomes" id="UP001419268"/>
    </source>
</evidence>
<dbReference type="AlphaFoldDB" id="A0AAP0L6B0"/>